<gene>
    <name evidence="6" type="ORF">HanXRQr2_Chr14g0635301</name>
</gene>
<dbReference type="InterPro" id="IPR003406">
    <property type="entry name" value="Glyco_trans_14"/>
</dbReference>
<dbReference type="InterPro" id="IPR044610">
    <property type="entry name" value="GLCAT14A/B/C"/>
</dbReference>
<keyword evidence="2" id="KW-0328">Glycosyltransferase</keyword>
<keyword evidence="5" id="KW-0325">Glycoprotein</keyword>
<evidence type="ECO:0000256" key="4">
    <source>
        <dbReference type="ARBA" id="ARBA00023136"/>
    </source>
</evidence>
<evidence type="ECO:0000256" key="2">
    <source>
        <dbReference type="ARBA" id="ARBA00022676"/>
    </source>
</evidence>
<sequence>MCLLWCGGCCGVSMMLRDGDDWDCLINLGAFDYPLIAKEDLIHTFSSLQRDFSFIDHTRITGWKE</sequence>
<organism evidence="6 7">
    <name type="scientific">Helianthus annuus</name>
    <name type="common">Common sunflower</name>
    <dbReference type="NCBI Taxonomy" id="4232"/>
    <lineage>
        <taxon>Eukaryota</taxon>
        <taxon>Viridiplantae</taxon>
        <taxon>Streptophyta</taxon>
        <taxon>Embryophyta</taxon>
        <taxon>Tracheophyta</taxon>
        <taxon>Spermatophyta</taxon>
        <taxon>Magnoliopsida</taxon>
        <taxon>eudicotyledons</taxon>
        <taxon>Gunneridae</taxon>
        <taxon>Pentapetalae</taxon>
        <taxon>asterids</taxon>
        <taxon>campanulids</taxon>
        <taxon>Asterales</taxon>
        <taxon>Asteraceae</taxon>
        <taxon>Asteroideae</taxon>
        <taxon>Heliantheae alliance</taxon>
        <taxon>Heliantheae</taxon>
        <taxon>Helianthus</taxon>
    </lineage>
</organism>
<dbReference type="Gramene" id="mRNA:HanXRQr2_Chr14g0635301">
    <property type="protein sequence ID" value="mRNA:HanXRQr2_Chr14g0635301"/>
    <property type="gene ID" value="HanXRQr2_Chr14g0635301"/>
</dbReference>
<keyword evidence="4" id="KW-0472">Membrane</keyword>
<name>A0A9K3H5T1_HELAN</name>
<dbReference type="PANTHER" id="PTHR45719">
    <property type="entry name" value="GLYCOSYLTRANSFERASE"/>
    <property type="match status" value="1"/>
</dbReference>
<proteinExistence type="predicted"/>
<comment type="caution">
    <text evidence="6">The sequence shown here is derived from an EMBL/GenBank/DDBJ whole genome shotgun (WGS) entry which is preliminary data.</text>
</comment>
<evidence type="ECO:0000313" key="7">
    <source>
        <dbReference type="Proteomes" id="UP000215914"/>
    </source>
</evidence>
<dbReference type="PANTHER" id="PTHR45719:SF33">
    <property type="entry name" value="GLYCOSYL TRANSFERASE, FAMILY 14"/>
    <property type="match status" value="1"/>
</dbReference>
<dbReference type="Pfam" id="PF02485">
    <property type="entry name" value="Branch"/>
    <property type="match status" value="1"/>
</dbReference>
<protein>
    <submittedName>
        <fullName evidence="6">Glycosyl transferase, family 14</fullName>
    </submittedName>
</protein>
<accession>A0A9K3H5T1</accession>
<dbReference type="GO" id="GO:0015020">
    <property type="term" value="F:glucuronosyltransferase activity"/>
    <property type="evidence" value="ECO:0007669"/>
    <property type="project" value="InterPro"/>
</dbReference>
<dbReference type="EMBL" id="MNCJ02000329">
    <property type="protein sequence ID" value="KAF5768340.1"/>
    <property type="molecule type" value="Genomic_DNA"/>
</dbReference>
<reference evidence="6" key="2">
    <citation type="submission" date="2020-06" db="EMBL/GenBank/DDBJ databases">
        <title>Helianthus annuus Genome sequencing and assembly Release 2.</title>
        <authorList>
            <person name="Gouzy J."/>
            <person name="Langlade N."/>
            <person name="Munos S."/>
        </authorList>
    </citation>
    <scope>NUCLEOTIDE SEQUENCE</scope>
    <source>
        <tissue evidence="6">Leaves</tissue>
    </source>
</reference>
<evidence type="ECO:0000313" key="6">
    <source>
        <dbReference type="EMBL" id="KAF5768340.1"/>
    </source>
</evidence>
<evidence type="ECO:0000256" key="5">
    <source>
        <dbReference type="ARBA" id="ARBA00023180"/>
    </source>
</evidence>
<dbReference type="GO" id="GO:0016020">
    <property type="term" value="C:membrane"/>
    <property type="evidence" value="ECO:0007669"/>
    <property type="project" value="UniProtKB-SubCell"/>
</dbReference>
<dbReference type="AlphaFoldDB" id="A0A9K3H5T1"/>
<dbReference type="Proteomes" id="UP000215914">
    <property type="component" value="Unassembled WGS sequence"/>
</dbReference>
<keyword evidence="3 6" id="KW-0808">Transferase</keyword>
<evidence type="ECO:0000256" key="3">
    <source>
        <dbReference type="ARBA" id="ARBA00022679"/>
    </source>
</evidence>
<keyword evidence="7" id="KW-1185">Reference proteome</keyword>
<reference evidence="6" key="1">
    <citation type="journal article" date="2017" name="Nature">
        <title>The sunflower genome provides insights into oil metabolism, flowering and Asterid evolution.</title>
        <authorList>
            <person name="Badouin H."/>
            <person name="Gouzy J."/>
            <person name="Grassa C.J."/>
            <person name="Murat F."/>
            <person name="Staton S.E."/>
            <person name="Cottret L."/>
            <person name="Lelandais-Briere C."/>
            <person name="Owens G.L."/>
            <person name="Carrere S."/>
            <person name="Mayjonade B."/>
            <person name="Legrand L."/>
            <person name="Gill N."/>
            <person name="Kane N.C."/>
            <person name="Bowers J.E."/>
            <person name="Hubner S."/>
            <person name="Bellec A."/>
            <person name="Berard A."/>
            <person name="Berges H."/>
            <person name="Blanchet N."/>
            <person name="Boniface M.C."/>
            <person name="Brunel D."/>
            <person name="Catrice O."/>
            <person name="Chaidir N."/>
            <person name="Claudel C."/>
            <person name="Donnadieu C."/>
            <person name="Faraut T."/>
            <person name="Fievet G."/>
            <person name="Helmstetter N."/>
            <person name="King M."/>
            <person name="Knapp S.J."/>
            <person name="Lai Z."/>
            <person name="Le Paslier M.C."/>
            <person name="Lippi Y."/>
            <person name="Lorenzon L."/>
            <person name="Mandel J.R."/>
            <person name="Marage G."/>
            <person name="Marchand G."/>
            <person name="Marquand E."/>
            <person name="Bret-Mestries E."/>
            <person name="Morien E."/>
            <person name="Nambeesan S."/>
            <person name="Nguyen T."/>
            <person name="Pegot-Espagnet P."/>
            <person name="Pouilly N."/>
            <person name="Raftis F."/>
            <person name="Sallet E."/>
            <person name="Schiex T."/>
            <person name="Thomas J."/>
            <person name="Vandecasteele C."/>
            <person name="Vares D."/>
            <person name="Vear F."/>
            <person name="Vautrin S."/>
            <person name="Crespi M."/>
            <person name="Mangin B."/>
            <person name="Burke J.M."/>
            <person name="Salse J."/>
            <person name="Munos S."/>
            <person name="Vincourt P."/>
            <person name="Rieseberg L.H."/>
            <person name="Langlade N.B."/>
        </authorList>
    </citation>
    <scope>NUCLEOTIDE SEQUENCE</scope>
    <source>
        <tissue evidence="6">Leaves</tissue>
    </source>
</reference>
<comment type="subcellular location">
    <subcellularLocation>
        <location evidence="1">Membrane</location>
        <topology evidence="1">Single-pass type II membrane protein</topology>
    </subcellularLocation>
</comment>
<evidence type="ECO:0000256" key="1">
    <source>
        <dbReference type="ARBA" id="ARBA00004606"/>
    </source>
</evidence>